<proteinExistence type="predicted"/>
<organism evidence="1 2">
    <name type="scientific">Parelaphostrongylus tenuis</name>
    <name type="common">Meningeal worm</name>
    <dbReference type="NCBI Taxonomy" id="148309"/>
    <lineage>
        <taxon>Eukaryota</taxon>
        <taxon>Metazoa</taxon>
        <taxon>Ecdysozoa</taxon>
        <taxon>Nematoda</taxon>
        <taxon>Chromadorea</taxon>
        <taxon>Rhabditida</taxon>
        <taxon>Rhabditina</taxon>
        <taxon>Rhabditomorpha</taxon>
        <taxon>Strongyloidea</taxon>
        <taxon>Metastrongylidae</taxon>
        <taxon>Parelaphostrongylus</taxon>
    </lineage>
</organism>
<reference evidence="1" key="1">
    <citation type="submission" date="2021-06" db="EMBL/GenBank/DDBJ databases">
        <title>Parelaphostrongylus tenuis whole genome reference sequence.</title>
        <authorList>
            <person name="Garwood T.J."/>
            <person name="Larsen P.A."/>
            <person name="Fountain-Jones N.M."/>
            <person name="Garbe J.R."/>
            <person name="Macchietto M.G."/>
            <person name="Kania S.A."/>
            <person name="Gerhold R.W."/>
            <person name="Richards J.E."/>
            <person name="Wolf T.M."/>
        </authorList>
    </citation>
    <scope>NUCLEOTIDE SEQUENCE</scope>
    <source>
        <strain evidence="1">MNPRO001-30</strain>
        <tissue evidence="1">Meninges</tissue>
    </source>
</reference>
<evidence type="ECO:0000313" key="1">
    <source>
        <dbReference type="EMBL" id="KAJ1361027.1"/>
    </source>
</evidence>
<name>A0AAD5N3T5_PARTN</name>
<comment type="caution">
    <text evidence="1">The sequence shown here is derived from an EMBL/GenBank/DDBJ whole genome shotgun (WGS) entry which is preliminary data.</text>
</comment>
<accession>A0AAD5N3T5</accession>
<evidence type="ECO:0000313" key="2">
    <source>
        <dbReference type="Proteomes" id="UP001196413"/>
    </source>
</evidence>
<protein>
    <submittedName>
        <fullName evidence="1">Uncharacterized protein</fullName>
    </submittedName>
</protein>
<dbReference type="Proteomes" id="UP001196413">
    <property type="component" value="Unassembled WGS sequence"/>
</dbReference>
<keyword evidence="2" id="KW-1185">Reference proteome</keyword>
<sequence>MPWTKHSGDVWEHPVQPNYYDKLIFTIWNLSVTGNRQINEADFRPYLNKEFNQFIRKIIMEREMKSMTFVGGILFKKNRSSCHLPNSLMLKIKISS</sequence>
<dbReference type="EMBL" id="JAHQIW010004090">
    <property type="protein sequence ID" value="KAJ1361027.1"/>
    <property type="molecule type" value="Genomic_DNA"/>
</dbReference>
<gene>
    <name evidence="1" type="ORF">KIN20_020179</name>
</gene>
<dbReference type="AlphaFoldDB" id="A0AAD5N3T5"/>